<dbReference type="InterPro" id="IPR029063">
    <property type="entry name" value="SAM-dependent_MTases_sf"/>
</dbReference>
<organism evidence="9 10">
    <name type="scientific">Leptospira idonii</name>
    <dbReference type="NCBI Taxonomy" id="1193500"/>
    <lineage>
        <taxon>Bacteria</taxon>
        <taxon>Pseudomonadati</taxon>
        <taxon>Spirochaetota</taxon>
        <taxon>Spirochaetia</taxon>
        <taxon>Leptospirales</taxon>
        <taxon>Leptospiraceae</taxon>
        <taxon>Leptospira</taxon>
    </lineage>
</organism>
<dbReference type="Pfam" id="PF00145">
    <property type="entry name" value="DNA_methylase"/>
    <property type="match status" value="1"/>
</dbReference>
<dbReference type="AlphaFoldDB" id="A0A4R9LXP9"/>
<dbReference type="GO" id="GO:0009307">
    <property type="term" value="P:DNA restriction-modification system"/>
    <property type="evidence" value="ECO:0007669"/>
    <property type="project" value="UniProtKB-KW"/>
</dbReference>
<dbReference type="EC" id="2.1.1.37" evidence="8"/>
<keyword evidence="1 6" id="KW-0489">Methyltransferase</keyword>
<dbReference type="InterPro" id="IPR018117">
    <property type="entry name" value="C5_DNA_meth_AS"/>
</dbReference>
<dbReference type="GO" id="GO:0032259">
    <property type="term" value="P:methylation"/>
    <property type="evidence" value="ECO:0007669"/>
    <property type="project" value="UniProtKB-KW"/>
</dbReference>
<evidence type="ECO:0000256" key="8">
    <source>
        <dbReference type="RuleBase" id="RU000417"/>
    </source>
</evidence>
<dbReference type="InterPro" id="IPR001525">
    <property type="entry name" value="C5_MeTfrase"/>
</dbReference>
<evidence type="ECO:0000256" key="1">
    <source>
        <dbReference type="ARBA" id="ARBA00022603"/>
    </source>
</evidence>
<dbReference type="NCBIfam" id="TIGR00675">
    <property type="entry name" value="dcm"/>
    <property type="match status" value="1"/>
</dbReference>
<comment type="catalytic activity">
    <reaction evidence="5 8">
        <text>a 2'-deoxycytidine in DNA + S-adenosyl-L-methionine = a 5-methyl-2'-deoxycytidine in DNA + S-adenosyl-L-homocysteine + H(+)</text>
        <dbReference type="Rhea" id="RHEA:13681"/>
        <dbReference type="Rhea" id="RHEA-COMP:11369"/>
        <dbReference type="Rhea" id="RHEA-COMP:11370"/>
        <dbReference type="ChEBI" id="CHEBI:15378"/>
        <dbReference type="ChEBI" id="CHEBI:57856"/>
        <dbReference type="ChEBI" id="CHEBI:59789"/>
        <dbReference type="ChEBI" id="CHEBI:85452"/>
        <dbReference type="ChEBI" id="CHEBI:85454"/>
        <dbReference type="EC" id="2.1.1.37"/>
    </reaction>
</comment>
<evidence type="ECO:0000256" key="4">
    <source>
        <dbReference type="ARBA" id="ARBA00022747"/>
    </source>
</evidence>
<evidence type="ECO:0000313" key="9">
    <source>
        <dbReference type="EMBL" id="TGN19103.1"/>
    </source>
</evidence>
<dbReference type="Gene3D" id="3.90.120.10">
    <property type="entry name" value="DNA Methylase, subunit A, domain 2"/>
    <property type="match status" value="1"/>
</dbReference>
<comment type="similarity">
    <text evidence="6 7">Belongs to the class I-like SAM-binding methyltransferase superfamily. C5-methyltransferase family.</text>
</comment>
<dbReference type="PRINTS" id="PR00105">
    <property type="entry name" value="C5METTRFRASE"/>
</dbReference>
<proteinExistence type="inferred from homology"/>
<evidence type="ECO:0000256" key="7">
    <source>
        <dbReference type="RuleBase" id="RU000416"/>
    </source>
</evidence>
<evidence type="ECO:0000313" key="10">
    <source>
        <dbReference type="Proteomes" id="UP000298058"/>
    </source>
</evidence>
<dbReference type="GO" id="GO:0003886">
    <property type="term" value="F:DNA (cytosine-5-)-methyltransferase activity"/>
    <property type="evidence" value="ECO:0007669"/>
    <property type="project" value="UniProtKB-EC"/>
</dbReference>
<keyword evidence="2 6" id="KW-0808">Transferase</keyword>
<keyword evidence="3 6" id="KW-0949">S-adenosyl-L-methionine</keyword>
<dbReference type="InterPro" id="IPR050390">
    <property type="entry name" value="C5-Methyltransferase"/>
</dbReference>
<dbReference type="PANTHER" id="PTHR10629:SF52">
    <property type="entry name" value="DNA (CYTOSINE-5)-METHYLTRANSFERASE 1"/>
    <property type="match status" value="1"/>
</dbReference>
<protein>
    <recommendedName>
        <fullName evidence="8">Cytosine-specific methyltransferase</fullName>
        <ecNumber evidence="8">2.1.1.37</ecNumber>
    </recommendedName>
</protein>
<dbReference type="RefSeq" id="WP_135760533.1">
    <property type="nucleotide sequence ID" value="NZ_RQHW01000037.1"/>
</dbReference>
<accession>A0A4R9LXP9</accession>
<name>A0A4R9LXP9_9LEPT</name>
<gene>
    <name evidence="9" type="ORF">EHS15_10530</name>
</gene>
<dbReference type="OrthoDB" id="9813719at2"/>
<dbReference type="PANTHER" id="PTHR10629">
    <property type="entry name" value="CYTOSINE-SPECIFIC METHYLTRANSFERASE"/>
    <property type="match status" value="1"/>
</dbReference>
<keyword evidence="10" id="KW-1185">Reference proteome</keyword>
<comment type="caution">
    <text evidence="9">The sequence shown here is derived from an EMBL/GenBank/DDBJ whole genome shotgun (WGS) entry which is preliminary data.</text>
</comment>
<dbReference type="SUPFAM" id="SSF53335">
    <property type="entry name" value="S-adenosyl-L-methionine-dependent methyltransferases"/>
    <property type="match status" value="1"/>
</dbReference>
<evidence type="ECO:0000256" key="3">
    <source>
        <dbReference type="ARBA" id="ARBA00022691"/>
    </source>
</evidence>
<evidence type="ECO:0000256" key="6">
    <source>
        <dbReference type="PROSITE-ProRule" id="PRU01016"/>
    </source>
</evidence>
<sequence length="348" mass="39100">MKTKKSEFTAIDVFCGCGGMTLGLKKAGFNVIAGIEILSDARNTYNLNHPEVILFEDVRKVRGTTFIKKLDLKKGDLDLLAGCPPCQGFSSLRRKNRKTPVKDERNELIFDFIRLVNDLRPKTILLENVPALMDDARMTKARKSLTRMGYHSKVGILNASDFGVPQRRKRMILIASNIGEIEFPSIITKKAKKTVREAIGNLPLPSKSNNPLHNLYSVHSKEIHQRISLIPIDGGSRKALGEANQLECHKKLKNGGFNDVYGRLWWDKEASTITRFCTNPSKGRFLHPEQNRALTIFEAALLQSFPPSYKFPIDSGILKLSSMIGEALPPEFAKAQAVYIRDHLRTLN</sequence>
<feature type="active site" evidence="6">
    <location>
        <position position="86"/>
    </location>
</feature>
<dbReference type="PROSITE" id="PS51679">
    <property type="entry name" value="SAM_MT_C5"/>
    <property type="match status" value="1"/>
</dbReference>
<dbReference type="PROSITE" id="PS00094">
    <property type="entry name" value="C5_MTASE_1"/>
    <property type="match status" value="1"/>
</dbReference>
<dbReference type="Proteomes" id="UP000298058">
    <property type="component" value="Unassembled WGS sequence"/>
</dbReference>
<dbReference type="GO" id="GO:0044027">
    <property type="term" value="P:negative regulation of gene expression via chromosomal CpG island methylation"/>
    <property type="evidence" value="ECO:0007669"/>
    <property type="project" value="TreeGrafter"/>
</dbReference>
<reference evidence="9" key="1">
    <citation type="journal article" date="2019" name="PLoS Negl. Trop. Dis.">
        <title>Revisiting the worldwide diversity of Leptospira species in the environment.</title>
        <authorList>
            <person name="Vincent A.T."/>
            <person name="Schiettekatte O."/>
            <person name="Bourhy P."/>
            <person name="Veyrier F.J."/>
            <person name="Picardeau M."/>
        </authorList>
    </citation>
    <scope>NUCLEOTIDE SEQUENCE [LARGE SCALE GENOMIC DNA]</scope>
    <source>
        <strain evidence="9">201300427</strain>
    </source>
</reference>
<evidence type="ECO:0000256" key="2">
    <source>
        <dbReference type="ARBA" id="ARBA00022679"/>
    </source>
</evidence>
<dbReference type="Gene3D" id="3.40.50.150">
    <property type="entry name" value="Vaccinia Virus protein VP39"/>
    <property type="match status" value="1"/>
</dbReference>
<keyword evidence="4" id="KW-0680">Restriction system</keyword>
<dbReference type="EMBL" id="RQHW01000037">
    <property type="protein sequence ID" value="TGN19103.1"/>
    <property type="molecule type" value="Genomic_DNA"/>
</dbReference>
<evidence type="ECO:0000256" key="5">
    <source>
        <dbReference type="ARBA" id="ARBA00047422"/>
    </source>
</evidence>
<dbReference type="GO" id="GO:0003677">
    <property type="term" value="F:DNA binding"/>
    <property type="evidence" value="ECO:0007669"/>
    <property type="project" value="TreeGrafter"/>
</dbReference>